<dbReference type="Proteomes" id="UP000236726">
    <property type="component" value="Unassembled WGS sequence"/>
</dbReference>
<keyword evidence="2" id="KW-1185">Reference proteome</keyword>
<protein>
    <submittedName>
        <fullName evidence="1">Glycosyltransferase involved in cell wall bisynthesis</fullName>
    </submittedName>
</protein>
<dbReference type="RefSeq" id="WP_181022494.1">
    <property type="nucleotide sequence ID" value="NZ_FNUL01000005.1"/>
</dbReference>
<accession>A0A1H5TV88</accession>
<proteinExistence type="predicted"/>
<name>A0A1H5TV88_9FIRM</name>
<organism evidence="1 2">
    <name type="scientific">Lachnospira multipara</name>
    <dbReference type="NCBI Taxonomy" id="28051"/>
    <lineage>
        <taxon>Bacteria</taxon>
        <taxon>Bacillati</taxon>
        <taxon>Bacillota</taxon>
        <taxon>Clostridia</taxon>
        <taxon>Lachnospirales</taxon>
        <taxon>Lachnospiraceae</taxon>
        <taxon>Lachnospira</taxon>
    </lineage>
</organism>
<dbReference type="EMBL" id="FNUL01000005">
    <property type="protein sequence ID" value="SEF66782.1"/>
    <property type="molecule type" value="Genomic_DNA"/>
</dbReference>
<evidence type="ECO:0000313" key="1">
    <source>
        <dbReference type="EMBL" id="SEF66782.1"/>
    </source>
</evidence>
<evidence type="ECO:0000313" key="2">
    <source>
        <dbReference type="Proteomes" id="UP000236726"/>
    </source>
</evidence>
<dbReference type="STRING" id="1410661.GCA_000702205_00949"/>
<dbReference type="SUPFAM" id="SSF53756">
    <property type="entry name" value="UDP-Glycosyltransferase/glycogen phosphorylase"/>
    <property type="match status" value="1"/>
</dbReference>
<dbReference type="Pfam" id="PF13692">
    <property type="entry name" value="Glyco_trans_1_4"/>
    <property type="match status" value="1"/>
</dbReference>
<dbReference type="Gene3D" id="3.40.50.2000">
    <property type="entry name" value="Glycogen Phosphorylase B"/>
    <property type="match status" value="1"/>
</dbReference>
<gene>
    <name evidence="1" type="ORF">SAMN05216537_105146</name>
</gene>
<dbReference type="AlphaFoldDB" id="A0A1H5TV88"/>
<reference evidence="1 2" key="1">
    <citation type="submission" date="2016-10" db="EMBL/GenBank/DDBJ databases">
        <authorList>
            <person name="de Groot N.N."/>
        </authorList>
    </citation>
    <scope>NUCLEOTIDE SEQUENCE [LARGE SCALE GENOMIC DNA]</scope>
    <source>
        <strain evidence="1 2">D15d</strain>
    </source>
</reference>
<keyword evidence="1" id="KW-0808">Transferase</keyword>
<sequence>MINNDEMLDYIYNESVFFSEHVDLDRLCRFYDEITKTQFLSWENKLFLWHQLSRWSFVTKEYSIPLVMKYNWDLLKEIDMKFKEAFYEENVFDKPEKRIAFSKRNKDLVVIITSQLIAKGHGPTKSALDRAACLQDLGKTVIIFNTAELLTMVGNIPFKNTNVATYCEENLEKTSIEWKGHEIPYVQCEPNMPSIEAVRVLYKTISELKPAFVMEIGNSSLLANCIDDLIPVVFISMGPSLLTPCICSYHTRNRDYTTEEKEILKYVGVDYDRFFPLPFTFSIKEARNIYKKSDLDIAEDVFVSVVVGARLSLDVNKEFLDFLEKFASDKHYIVFLGFWDNYEDVKKERPDLFKYVRYLGNQDDVTGIMRAFDLYINPYRRGGGTSVVEAMAQGLAALAIDYGDVAYNIAPEFLCKDYDEMLDRIKILTTDKDEYNKAREIALKRAEYMLDTKNAMKNLCDMIYERESTSEKD</sequence>
<dbReference type="GO" id="GO:0016740">
    <property type="term" value="F:transferase activity"/>
    <property type="evidence" value="ECO:0007669"/>
    <property type="project" value="UniProtKB-KW"/>
</dbReference>